<dbReference type="EMBL" id="BPLR01012713">
    <property type="protein sequence ID" value="GIY56016.1"/>
    <property type="molecule type" value="Genomic_DNA"/>
</dbReference>
<dbReference type="Gene3D" id="3.40.390.10">
    <property type="entry name" value="Collagenase (Catalytic Domain)"/>
    <property type="match status" value="1"/>
</dbReference>
<name>A0AAV4UE36_CAEEX</name>
<evidence type="ECO:0000313" key="3">
    <source>
        <dbReference type="Proteomes" id="UP001054945"/>
    </source>
</evidence>
<evidence type="ECO:0000256" key="1">
    <source>
        <dbReference type="SAM" id="MobiDB-lite"/>
    </source>
</evidence>
<dbReference type="InterPro" id="IPR042089">
    <property type="entry name" value="Peptidase_M13_dom_2"/>
</dbReference>
<dbReference type="InterPro" id="IPR000718">
    <property type="entry name" value="Peptidase_M13"/>
</dbReference>
<organism evidence="2 3">
    <name type="scientific">Caerostris extrusa</name>
    <name type="common">Bark spider</name>
    <name type="synonym">Caerostris bankana</name>
    <dbReference type="NCBI Taxonomy" id="172846"/>
    <lineage>
        <taxon>Eukaryota</taxon>
        <taxon>Metazoa</taxon>
        <taxon>Ecdysozoa</taxon>
        <taxon>Arthropoda</taxon>
        <taxon>Chelicerata</taxon>
        <taxon>Arachnida</taxon>
        <taxon>Araneae</taxon>
        <taxon>Araneomorphae</taxon>
        <taxon>Entelegynae</taxon>
        <taxon>Araneoidea</taxon>
        <taxon>Araneidae</taxon>
        <taxon>Caerostris</taxon>
    </lineage>
</organism>
<dbReference type="InterPro" id="IPR024079">
    <property type="entry name" value="MetalloPept_cat_dom_sf"/>
</dbReference>
<dbReference type="PANTHER" id="PTHR11733:SF241">
    <property type="entry name" value="GH26575P-RELATED"/>
    <property type="match status" value="1"/>
</dbReference>
<proteinExistence type="predicted"/>
<dbReference type="GO" id="GO:0004222">
    <property type="term" value="F:metalloendopeptidase activity"/>
    <property type="evidence" value="ECO:0007669"/>
    <property type="project" value="InterPro"/>
</dbReference>
<dbReference type="Proteomes" id="UP001054945">
    <property type="component" value="Unassembled WGS sequence"/>
</dbReference>
<dbReference type="GO" id="GO:0005886">
    <property type="term" value="C:plasma membrane"/>
    <property type="evidence" value="ECO:0007669"/>
    <property type="project" value="TreeGrafter"/>
</dbReference>
<gene>
    <name evidence="2" type="primary">Phex</name>
    <name evidence="2" type="ORF">CEXT_544101</name>
</gene>
<feature type="region of interest" description="Disordered" evidence="1">
    <location>
        <begin position="415"/>
        <end position="437"/>
    </location>
</feature>
<evidence type="ECO:0000313" key="2">
    <source>
        <dbReference type="EMBL" id="GIY56016.1"/>
    </source>
</evidence>
<accession>A0AAV4UE36</accession>
<comment type="caution">
    <text evidence="2">The sequence shown here is derived from an EMBL/GenBank/DDBJ whole genome shotgun (WGS) entry which is preliminary data.</text>
</comment>
<dbReference type="AlphaFoldDB" id="A0AAV4UE36"/>
<dbReference type="Gene3D" id="1.10.1380.10">
    <property type="entry name" value="Neutral endopeptidase , domain2"/>
    <property type="match status" value="1"/>
</dbReference>
<dbReference type="SUPFAM" id="SSF55486">
    <property type="entry name" value="Metalloproteases ('zincins'), catalytic domain"/>
    <property type="match status" value="1"/>
</dbReference>
<reference evidence="2 3" key="1">
    <citation type="submission" date="2021-06" db="EMBL/GenBank/DDBJ databases">
        <title>Caerostris extrusa draft genome.</title>
        <authorList>
            <person name="Kono N."/>
            <person name="Arakawa K."/>
        </authorList>
    </citation>
    <scope>NUCLEOTIDE SEQUENCE [LARGE SCALE GENOMIC DNA]</scope>
</reference>
<sequence>MGDAIATALMTNTNDTTLMTNTNTNDTTLMGDAIATALMTNTNDTTLMSDAIATALMNNTNDTTLMGDATATALMLIFFTYIDWTVLFNSIQKEAGLRHPFAVELHCKAKIRDYLVHLNDLVEVISQNYFGWCFFESFAKHVEPSLKRSQSGSNDDVPRWKECVMLIEKHAAPVLAQGLTSQLIQKKHKKRDYYFQGARDDRGFRRAAEHLVSGSRWLGGDKKSKILRQVKAMKFHLPYSSNASTPHRALQLAKVNKDNYTAAVIELRKQTVIRSFKKLNPSADADNNSQSWDMLLTSASHIPTESSLPIYFDKIQEPYLRLHGPSSLNYGGFSASLAREWSELFISENIGISMNDHTSVWDLWSKNASSCLRNLFSERLGLDTEIGNEKHLKDLFLDVGSLEIALESAKSGTKSEKSDLLPASSEARSRCSSSPTPRFVSCQFPEIINSVSLASWLLQLASGRFQVQRLSSSSCLCLDGLVGRMGFTQCEAKRSKPSGSTYIPVKDRINTIVSNSKAFTDAFECSAPSSPKKCQVWT</sequence>
<keyword evidence="3" id="KW-1185">Reference proteome</keyword>
<dbReference type="GO" id="GO:0016485">
    <property type="term" value="P:protein processing"/>
    <property type="evidence" value="ECO:0007669"/>
    <property type="project" value="TreeGrafter"/>
</dbReference>
<feature type="compositionally biased region" description="Low complexity" evidence="1">
    <location>
        <begin position="423"/>
        <end position="434"/>
    </location>
</feature>
<protein>
    <submittedName>
        <fullName evidence="2">Metalloendopeptidase PEX</fullName>
    </submittedName>
</protein>
<dbReference type="PROSITE" id="PS51885">
    <property type="entry name" value="NEPRILYSIN"/>
    <property type="match status" value="1"/>
</dbReference>
<dbReference type="PANTHER" id="PTHR11733">
    <property type="entry name" value="ZINC METALLOPROTEASE FAMILY M13 NEPRILYSIN-RELATED"/>
    <property type="match status" value="1"/>
</dbReference>